<dbReference type="GO" id="GO:0003735">
    <property type="term" value="F:structural constituent of ribosome"/>
    <property type="evidence" value="ECO:0007669"/>
    <property type="project" value="InterPro"/>
</dbReference>
<dbReference type="InterPro" id="IPR018278">
    <property type="entry name" value="Ribosomal_bS21_CS"/>
</dbReference>
<evidence type="ECO:0000256" key="4">
    <source>
        <dbReference type="ARBA" id="ARBA00035135"/>
    </source>
</evidence>
<gene>
    <name evidence="5 8" type="primary">rpsU</name>
    <name evidence="8" type="ORF">SCARR_03505</name>
</gene>
<evidence type="ECO:0000256" key="3">
    <source>
        <dbReference type="ARBA" id="ARBA00023274"/>
    </source>
</evidence>
<dbReference type="GO" id="GO:0005840">
    <property type="term" value="C:ribosome"/>
    <property type="evidence" value="ECO:0007669"/>
    <property type="project" value="UniProtKB-KW"/>
</dbReference>
<keyword evidence="9" id="KW-1185">Reference proteome</keyword>
<feature type="region of interest" description="Disordered" evidence="7">
    <location>
        <begin position="37"/>
        <end position="60"/>
    </location>
</feature>
<name>A0A6C2UMD1_9BACT</name>
<dbReference type="PROSITE" id="PS01181">
    <property type="entry name" value="RIBOSOMAL_S21"/>
    <property type="match status" value="1"/>
</dbReference>
<evidence type="ECO:0000256" key="6">
    <source>
        <dbReference type="RuleBase" id="RU000667"/>
    </source>
</evidence>
<dbReference type="EMBL" id="CAAHFH010000002">
    <property type="protein sequence ID" value="VGO21432.1"/>
    <property type="molecule type" value="Genomic_DNA"/>
</dbReference>
<dbReference type="InterPro" id="IPR001911">
    <property type="entry name" value="Ribosomal_bS21"/>
</dbReference>
<dbReference type="HAMAP" id="MF_00358">
    <property type="entry name" value="Ribosomal_bS21"/>
    <property type="match status" value="1"/>
</dbReference>
<organism evidence="8 9">
    <name type="scientific">Pontiella sulfatireligans</name>
    <dbReference type="NCBI Taxonomy" id="2750658"/>
    <lineage>
        <taxon>Bacteria</taxon>
        <taxon>Pseudomonadati</taxon>
        <taxon>Kiritimatiellota</taxon>
        <taxon>Kiritimatiellia</taxon>
        <taxon>Kiritimatiellales</taxon>
        <taxon>Pontiellaceae</taxon>
        <taxon>Pontiella</taxon>
    </lineage>
</organism>
<dbReference type="InterPro" id="IPR038380">
    <property type="entry name" value="Ribosomal_bS21_sf"/>
</dbReference>
<dbReference type="PRINTS" id="PR00976">
    <property type="entry name" value="RIBOSOMALS21"/>
</dbReference>
<sequence length="60" mass="7104">MAQETCEVKVRRGESVDRALRRLKKALDKEGILKTMRSKRCYEKPSEKKKRLANSRRGRK</sequence>
<protein>
    <recommendedName>
        <fullName evidence="4 5">Small ribosomal subunit protein bS21</fullName>
    </recommendedName>
</protein>
<evidence type="ECO:0000256" key="5">
    <source>
        <dbReference type="HAMAP-Rule" id="MF_00358"/>
    </source>
</evidence>
<dbReference type="GO" id="GO:0006412">
    <property type="term" value="P:translation"/>
    <property type="evidence" value="ECO:0007669"/>
    <property type="project" value="UniProtKB-UniRule"/>
</dbReference>
<keyword evidence="2 5" id="KW-0689">Ribosomal protein</keyword>
<keyword evidence="3 5" id="KW-0687">Ribonucleoprotein</keyword>
<dbReference type="Proteomes" id="UP000346198">
    <property type="component" value="Unassembled WGS sequence"/>
</dbReference>
<dbReference type="Pfam" id="PF01165">
    <property type="entry name" value="Ribosomal_S21"/>
    <property type="match status" value="1"/>
</dbReference>
<dbReference type="RefSeq" id="WP_136062898.1">
    <property type="nucleotide sequence ID" value="NZ_CAAHFH010000002.1"/>
</dbReference>
<evidence type="ECO:0000256" key="1">
    <source>
        <dbReference type="ARBA" id="ARBA00006640"/>
    </source>
</evidence>
<evidence type="ECO:0000256" key="2">
    <source>
        <dbReference type="ARBA" id="ARBA00022980"/>
    </source>
</evidence>
<evidence type="ECO:0000313" key="9">
    <source>
        <dbReference type="Proteomes" id="UP000346198"/>
    </source>
</evidence>
<evidence type="ECO:0000313" key="8">
    <source>
        <dbReference type="EMBL" id="VGO21432.1"/>
    </source>
</evidence>
<proteinExistence type="inferred from homology"/>
<dbReference type="Gene3D" id="1.20.5.1150">
    <property type="entry name" value="Ribosomal protein S8"/>
    <property type="match status" value="1"/>
</dbReference>
<accession>A0A6C2UMD1</accession>
<feature type="compositionally biased region" description="Basic residues" evidence="7">
    <location>
        <begin position="47"/>
        <end position="60"/>
    </location>
</feature>
<evidence type="ECO:0000256" key="7">
    <source>
        <dbReference type="SAM" id="MobiDB-lite"/>
    </source>
</evidence>
<dbReference type="AlphaFoldDB" id="A0A6C2UMD1"/>
<dbReference type="GO" id="GO:1990904">
    <property type="term" value="C:ribonucleoprotein complex"/>
    <property type="evidence" value="ECO:0007669"/>
    <property type="project" value="UniProtKB-KW"/>
</dbReference>
<reference evidence="8 9" key="1">
    <citation type="submission" date="2019-04" db="EMBL/GenBank/DDBJ databases">
        <authorList>
            <person name="Van Vliet M D."/>
        </authorList>
    </citation>
    <scope>NUCLEOTIDE SEQUENCE [LARGE SCALE GENOMIC DNA]</scope>
    <source>
        <strain evidence="8 9">F21</strain>
    </source>
</reference>
<dbReference type="NCBIfam" id="TIGR00030">
    <property type="entry name" value="S21p"/>
    <property type="match status" value="1"/>
</dbReference>
<comment type="similarity">
    <text evidence="1 5 6">Belongs to the bacterial ribosomal protein bS21 family.</text>
</comment>